<keyword evidence="1" id="KW-0479">Metal-binding</keyword>
<gene>
    <name evidence="4" type="ORF">GKO32_23375</name>
</gene>
<dbReference type="SMART" id="SM01007">
    <property type="entry name" value="Aldolase_II"/>
    <property type="match status" value="1"/>
</dbReference>
<dbReference type="AlphaFoldDB" id="A0A6N7YYA7"/>
<dbReference type="PANTHER" id="PTHR22789">
    <property type="entry name" value="FUCULOSE PHOSPHATE ALDOLASE"/>
    <property type="match status" value="1"/>
</dbReference>
<dbReference type="RefSeq" id="WP_154759023.1">
    <property type="nucleotide sequence ID" value="NZ_WMBA01000040.1"/>
</dbReference>
<protein>
    <submittedName>
        <fullName evidence="4">Class II aldolase/adducin family protein</fullName>
    </submittedName>
</protein>
<dbReference type="GO" id="GO:0019323">
    <property type="term" value="P:pentose catabolic process"/>
    <property type="evidence" value="ECO:0007669"/>
    <property type="project" value="TreeGrafter"/>
</dbReference>
<dbReference type="Proteomes" id="UP000440096">
    <property type="component" value="Unassembled WGS sequence"/>
</dbReference>
<dbReference type="InterPro" id="IPR001303">
    <property type="entry name" value="Aldolase_II/adducin_N"/>
</dbReference>
<dbReference type="OrthoDB" id="9786287at2"/>
<dbReference type="PANTHER" id="PTHR22789:SF0">
    <property type="entry name" value="3-OXO-TETRONATE 4-PHOSPHATE DECARBOXYLASE-RELATED"/>
    <property type="match status" value="1"/>
</dbReference>
<proteinExistence type="predicted"/>
<keyword evidence="5" id="KW-1185">Reference proteome</keyword>
<dbReference type="GO" id="GO:0016832">
    <property type="term" value="F:aldehyde-lyase activity"/>
    <property type="evidence" value="ECO:0007669"/>
    <property type="project" value="TreeGrafter"/>
</dbReference>
<reference evidence="4 5" key="1">
    <citation type="submission" date="2019-11" db="EMBL/GenBank/DDBJ databases">
        <title>Draft genome of Amycolatopsis RM579.</title>
        <authorList>
            <person name="Duangmal K."/>
            <person name="Mingma R."/>
        </authorList>
    </citation>
    <scope>NUCLEOTIDE SEQUENCE [LARGE SCALE GENOMIC DNA]</scope>
    <source>
        <strain evidence="4 5">RM579</strain>
    </source>
</reference>
<evidence type="ECO:0000256" key="1">
    <source>
        <dbReference type="ARBA" id="ARBA00022723"/>
    </source>
</evidence>
<evidence type="ECO:0000259" key="3">
    <source>
        <dbReference type="SMART" id="SM01007"/>
    </source>
</evidence>
<dbReference type="Pfam" id="PF00596">
    <property type="entry name" value="Aldolase_II"/>
    <property type="match status" value="1"/>
</dbReference>
<feature type="domain" description="Class II aldolase/adducin N-terminal" evidence="3">
    <location>
        <begin position="2"/>
        <end position="173"/>
    </location>
</feature>
<evidence type="ECO:0000256" key="2">
    <source>
        <dbReference type="ARBA" id="ARBA00023239"/>
    </source>
</evidence>
<dbReference type="SUPFAM" id="SSF53639">
    <property type="entry name" value="AraD/HMP-PK domain-like"/>
    <property type="match status" value="1"/>
</dbReference>
<evidence type="ECO:0000313" key="5">
    <source>
        <dbReference type="Proteomes" id="UP000440096"/>
    </source>
</evidence>
<sequence length="215" mass="23058">MTELVEAAHVLARLGLVTAFGHVSVRQGENVLVTPPADLGTVREDELITVPLDATELPAGAPPEVWLHLAIYRRRPDAGAIARAQPEALFVAGAVTDELRPLHGQAAWLGARVPVHPVPRLLRSEELATAAAETLGDSEAIVLRSNGGAALGATPGLAVARMWLLDVACRVWTQAHQGGKPEPLGEDDITAWRAAEGPLLERLWQHLKRKTEQSH</sequence>
<keyword evidence="2" id="KW-0456">Lyase</keyword>
<dbReference type="GO" id="GO:0046872">
    <property type="term" value="F:metal ion binding"/>
    <property type="evidence" value="ECO:0007669"/>
    <property type="project" value="UniProtKB-KW"/>
</dbReference>
<accession>A0A6N7YYA7</accession>
<name>A0A6N7YYA7_9PSEU</name>
<comment type="caution">
    <text evidence="4">The sequence shown here is derived from an EMBL/GenBank/DDBJ whole genome shotgun (WGS) entry which is preliminary data.</text>
</comment>
<dbReference type="InterPro" id="IPR036409">
    <property type="entry name" value="Aldolase_II/adducin_N_sf"/>
</dbReference>
<dbReference type="GO" id="GO:0005829">
    <property type="term" value="C:cytosol"/>
    <property type="evidence" value="ECO:0007669"/>
    <property type="project" value="TreeGrafter"/>
</dbReference>
<organism evidence="4 5">
    <name type="scientific">Amycolatopsis pithecellobii</name>
    <dbReference type="NCBI Taxonomy" id="664692"/>
    <lineage>
        <taxon>Bacteria</taxon>
        <taxon>Bacillati</taxon>
        <taxon>Actinomycetota</taxon>
        <taxon>Actinomycetes</taxon>
        <taxon>Pseudonocardiales</taxon>
        <taxon>Pseudonocardiaceae</taxon>
        <taxon>Amycolatopsis</taxon>
    </lineage>
</organism>
<evidence type="ECO:0000313" key="4">
    <source>
        <dbReference type="EMBL" id="MTD56888.1"/>
    </source>
</evidence>
<dbReference type="Gene3D" id="3.40.225.10">
    <property type="entry name" value="Class II aldolase/adducin N-terminal domain"/>
    <property type="match status" value="1"/>
</dbReference>
<dbReference type="EMBL" id="WMBA01000040">
    <property type="protein sequence ID" value="MTD56888.1"/>
    <property type="molecule type" value="Genomic_DNA"/>
</dbReference>
<dbReference type="InterPro" id="IPR050197">
    <property type="entry name" value="Aldolase_class_II_sugar_metab"/>
</dbReference>